<sequence>MPLFNTNSNIPIYQQQGYNMTMNSNNNKSNTSSSAIQDFDHMNNSQQQNNFSPLLMQQQQQQNMDTSSRKFNVNATRSSSSSSTNSSVLSTLRNTNNLSSLSSSPGNIQNNLNLNSFDQHYDLLNIKNRSKLFEDDVIFCPRSLLSQSELKTRDELDKFLMDRYNEYMIFNEQHFTTNQQQQPLDDRKFSNLPKFNPYASQSFTPGN</sequence>
<accession>A0A9P6WCH7</accession>
<reference evidence="2 3" key="1">
    <citation type="submission" date="2020-11" db="EMBL/GenBank/DDBJ databases">
        <title>Kefir isolates.</title>
        <authorList>
            <person name="Marcisauskas S."/>
            <person name="Kim Y."/>
            <person name="Blasche S."/>
        </authorList>
    </citation>
    <scope>NUCLEOTIDE SEQUENCE [LARGE SCALE GENOMIC DNA]</scope>
    <source>
        <strain evidence="2 3">OG2</strain>
    </source>
</reference>
<comment type="caution">
    <text evidence="2">The sequence shown here is derived from an EMBL/GenBank/DDBJ whole genome shotgun (WGS) entry which is preliminary data.</text>
</comment>
<dbReference type="AlphaFoldDB" id="A0A9P6WCH7"/>
<gene>
    <name evidence="2" type="ORF">C6P45_004958</name>
</gene>
<keyword evidence="3" id="KW-1185">Reference proteome</keyword>
<organism evidence="2 3">
    <name type="scientific">Maudiozyma exigua</name>
    <name type="common">Yeast</name>
    <name type="synonym">Kazachstania exigua</name>
    <dbReference type="NCBI Taxonomy" id="34358"/>
    <lineage>
        <taxon>Eukaryota</taxon>
        <taxon>Fungi</taxon>
        <taxon>Dikarya</taxon>
        <taxon>Ascomycota</taxon>
        <taxon>Saccharomycotina</taxon>
        <taxon>Saccharomycetes</taxon>
        <taxon>Saccharomycetales</taxon>
        <taxon>Saccharomycetaceae</taxon>
        <taxon>Maudiozyma</taxon>
    </lineage>
</organism>
<name>A0A9P6WCH7_MAUEX</name>
<dbReference type="Proteomes" id="UP000750334">
    <property type="component" value="Unassembled WGS sequence"/>
</dbReference>
<feature type="compositionally biased region" description="Low complexity" evidence="1">
    <location>
        <begin position="76"/>
        <end position="90"/>
    </location>
</feature>
<evidence type="ECO:0000256" key="1">
    <source>
        <dbReference type="SAM" id="MobiDB-lite"/>
    </source>
</evidence>
<evidence type="ECO:0000313" key="3">
    <source>
        <dbReference type="Proteomes" id="UP000750334"/>
    </source>
</evidence>
<feature type="compositionally biased region" description="Polar residues" evidence="1">
    <location>
        <begin position="63"/>
        <end position="75"/>
    </location>
</feature>
<dbReference type="EMBL" id="PUHR01000077">
    <property type="protein sequence ID" value="KAG0668168.1"/>
    <property type="molecule type" value="Genomic_DNA"/>
</dbReference>
<protein>
    <submittedName>
        <fullName evidence="2">Uncharacterized protein</fullName>
    </submittedName>
</protein>
<dbReference type="OrthoDB" id="4070040at2759"/>
<feature type="region of interest" description="Disordered" evidence="1">
    <location>
        <begin position="178"/>
        <end position="207"/>
    </location>
</feature>
<feature type="region of interest" description="Disordered" evidence="1">
    <location>
        <begin position="55"/>
        <end position="90"/>
    </location>
</feature>
<evidence type="ECO:0000313" key="2">
    <source>
        <dbReference type="EMBL" id="KAG0668168.1"/>
    </source>
</evidence>
<feature type="compositionally biased region" description="Polar residues" evidence="1">
    <location>
        <begin position="198"/>
        <end position="207"/>
    </location>
</feature>
<proteinExistence type="predicted"/>